<dbReference type="EMBL" id="PFSC01000017">
    <property type="protein sequence ID" value="PJC33974.1"/>
    <property type="molecule type" value="Genomic_DNA"/>
</dbReference>
<organism evidence="2 3">
    <name type="scientific">Candidatus Roizmanbacteria bacterium CG_4_9_14_0_2_um_filter_39_13</name>
    <dbReference type="NCBI Taxonomy" id="1974839"/>
    <lineage>
        <taxon>Bacteria</taxon>
        <taxon>Candidatus Roizmaniibacteriota</taxon>
    </lineage>
</organism>
<evidence type="ECO:0000313" key="2">
    <source>
        <dbReference type="EMBL" id="PJC33974.1"/>
    </source>
</evidence>
<dbReference type="AlphaFoldDB" id="A0A2M8F3T8"/>
<name>A0A2M8F3T8_9BACT</name>
<evidence type="ECO:0000256" key="1">
    <source>
        <dbReference type="SAM" id="MobiDB-lite"/>
    </source>
</evidence>
<comment type="caution">
    <text evidence="2">The sequence shown here is derived from an EMBL/GenBank/DDBJ whole genome shotgun (WGS) entry which is preliminary data.</text>
</comment>
<feature type="compositionally biased region" description="Low complexity" evidence="1">
    <location>
        <begin position="71"/>
        <end position="87"/>
    </location>
</feature>
<protein>
    <submittedName>
        <fullName evidence="2">Uncharacterized protein</fullName>
    </submittedName>
</protein>
<sequence>MDEAKRRASTVVTSPQSGQTSHSLLSGETNPILISSVYGGSKSYQLPLMGTLYPTNRHLTHNIYTRGGSRNLLIPSSSSHTSPNSIA</sequence>
<feature type="region of interest" description="Disordered" evidence="1">
    <location>
        <begin position="68"/>
        <end position="87"/>
    </location>
</feature>
<dbReference type="Proteomes" id="UP000231383">
    <property type="component" value="Unassembled WGS sequence"/>
</dbReference>
<accession>A0A2M8F3T8</accession>
<evidence type="ECO:0000313" key="3">
    <source>
        <dbReference type="Proteomes" id="UP000231383"/>
    </source>
</evidence>
<proteinExistence type="predicted"/>
<feature type="compositionally biased region" description="Polar residues" evidence="1">
    <location>
        <begin position="10"/>
        <end position="26"/>
    </location>
</feature>
<reference evidence="3" key="1">
    <citation type="submission" date="2017-09" db="EMBL/GenBank/DDBJ databases">
        <title>Depth-based differentiation of microbial function through sediment-hosted aquifers and enrichment of novel symbionts in the deep terrestrial subsurface.</title>
        <authorList>
            <person name="Probst A.J."/>
            <person name="Ladd B."/>
            <person name="Jarett J.K."/>
            <person name="Geller-Mcgrath D.E."/>
            <person name="Sieber C.M.K."/>
            <person name="Emerson J.B."/>
            <person name="Anantharaman K."/>
            <person name="Thomas B.C."/>
            <person name="Malmstrom R."/>
            <person name="Stieglmeier M."/>
            <person name="Klingl A."/>
            <person name="Woyke T."/>
            <person name="Ryan C.M."/>
            <person name="Banfield J.F."/>
        </authorList>
    </citation>
    <scope>NUCLEOTIDE SEQUENCE [LARGE SCALE GENOMIC DNA]</scope>
</reference>
<gene>
    <name evidence="2" type="ORF">CO051_00595</name>
</gene>
<feature type="region of interest" description="Disordered" evidence="1">
    <location>
        <begin position="1"/>
        <end position="26"/>
    </location>
</feature>